<gene>
    <name evidence="1" type="ORF">QQF64_025902</name>
</gene>
<proteinExistence type="predicted"/>
<keyword evidence="2" id="KW-1185">Reference proteome</keyword>
<dbReference type="Proteomes" id="UP001558613">
    <property type="component" value="Unassembled WGS sequence"/>
</dbReference>
<sequence>MEFNTSSVFEQHKEAAEEVDLNVVYQAAANGDVNTLTATIREDPSILECCDSEGILSHYIFCPLNSMKLIN</sequence>
<comment type="caution">
    <text evidence="1">The sequence shown here is derived from an EMBL/GenBank/DDBJ whole genome shotgun (WGS) entry which is preliminary data.</text>
</comment>
<name>A0ABR3NQM6_9TELE</name>
<accession>A0ABR3NQM6</accession>
<reference evidence="1 2" key="1">
    <citation type="submission" date="2023-09" db="EMBL/GenBank/DDBJ databases">
        <authorList>
            <person name="Wang M."/>
        </authorList>
    </citation>
    <scope>NUCLEOTIDE SEQUENCE [LARGE SCALE GENOMIC DNA]</scope>
    <source>
        <strain evidence="1">GT-2023</strain>
        <tissue evidence="1">Liver</tissue>
    </source>
</reference>
<evidence type="ECO:0000313" key="1">
    <source>
        <dbReference type="EMBL" id="KAL1279229.1"/>
    </source>
</evidence>
<dbReference type="EMBL" id="JAYMGO010000003">
    <property type="protein sequence ID" value="KAL1279229.1"/>
    <property type="molecule type" value="Genomic_DNA"/>
</dbReference>
<protein>
    <submittedName>
        <fullName evidence="1">Uncharacterized protein</fullName>
    </submittedName>
</protein>
<organism evidence="1 2">
    <name type="scientific">Cirrhinus molitorella</name>
    <name type="common">mud carp</name>
    <dbReference type="NCBI Taxonomy" id="172907"/>
    <lineage>
        <taxon>Eukaryota</taxon>
        <taxon>Metazoa</taxon>
        <taxon>Chordata</taxon>
        <taxon>Craniata</taxon>
        <taxon>Vertebrata</taxon>
        <taxon>Euteleostomi</taxon>
        <taxon>Actinopterygii</taxon>
        <taxon>Neopterygii</taxon>
        <taxon>Teleostei</taxon>
        <taxon>Ostariophysi</taxon>
        <taxon>Cypriniformes</taxon>
        <taxon>Cyprinidae</taxon>
        <taxon>Labeoninae</taxon>
        <taxon>Labeonini</taxon>
        <taxon>Cirrhinus</taxon>
    </lineage>
</organism>
<evidence type="ECO:0000313" key="2">
    <source>
        <dbReference type="Proteomes" id="UP001558613"/>
    </source>
</evidence>